<evidence type="ECO:0000313" key="1">
    <source>
        <dbReference type="EMBL" id="MBP1838533.1"/>
    </source>
</evidence>
<dbReference type="RefSeq" id="WP_262487297.1">
    <property type="nucleotide sequence ID" value="NZ_JAGGJQ010000001.1"/>
</dbReference>
<protein>
    <submittedName>
        <fullName evidence="1">Uncharacterized protein</fullName>
    </submittedName>
</protein>
<keyword evidence="4" id="KW-1185">Reference proteome</keyword>
<gene>
    <name evidence="1" type="ORF">J2Z56_000429</name>
    <name evidence="2" type="ORF">J2Z57_001479</name>
</gene>
<dbReference type="AlphaFoldDB" id="A0A9X1C8H8"/>
<dbReference type="EMBL" id="JAUSUU010000004">
    <property type="protein sequence ID" value="MDQ0335033.1"/>
    <property type="molecule type" value="Genomic_DNA"/>
</dbReference>
<reference evidence="1" key="1">
    <citation type="submission" date="2021-03" db="EMBL/GenBank/DDBJ databases">
        <title>Genomic Encyclopedia of Type Strains, Phase IV (KMG-IV): sequencing the most valuable type-strain genomes for metagenomic binning, comparative biology and taxonomic classification.</title>
        <authorList>
            <person name="Goeker M."/>
        </authorList>
    </citation>
    <scope>NUCLEOTIDE SEQUENCE</scope>
    <source>
        <strain evidence="1">DSM 15523</strain>
        <strain evidence="2 4">DSM 16476</strain>
    </source>
</reference>
<accession>A0A9X1C8H8</accession>
<evidence type="ECO:0000313" key="2">
    <source>
        <dbReference type="EMBL" id="MDQ0335033.1"/>
    </source>
</evidence>
<evidence type="ECO:0000313" key="4">
    <source>
        <dbReference type="Proteomes" id="UP001231587"/>
    </source>
</evidence>
<proteinExistence type="predicted"/>
<organism evidence="1 3">
    <name type="scientific">Formosa algae</name>
    <dbReference type="NCBI Taxonomy" id="225843"/>
    <lineage>
        <taxon>Bacteria</taxon>
        <taxon>Pseudomonadati</taxon>
        <taxon>Bacteroidota</taxon>
        <taxon>Flavobacteriia</taxon>
        <taxon>Flavobacteriales</taxon>
        <taxon>Flavobacteriaceae</taxon>
        <taxon>Formosa</taxon>
    </lineage>
</organism>
<name>A0A9X1C8H8_9FLAO</name>
<dbReference type="Proteomes" id="UP001231587">
    <property type="component" value="Unassembled WGS sequence"/>
</dbReference>
<sequence>MNVASNLPEEPTYSESKIYMVYDNTVDFIKNLMYLVKKVFML</sequence>
<dbReference type="EMBL" id="JAGGJQ010000001">
    <property type="protein sequence ID" value="MBP1838533.1"/>
    <property type="molecule type" value="Genomic_DNA"/>
</dbReference>
<dbReference type="Proteomes" id="UP001138672">
    <property type="component" value="Unassembled WGS sequence"/>
</dbReference>
<evidence type="ECO:0000313" key="3">
    <source>
        <dbReference type="Proteomes" id="UP001138672"/>
    </source>
</evidence>
<comment type="caution">
    <text evidence="1">The sequence shown here is derived from an EMBL/GenBank/DDBJ whole genome shotgun (WGS) entry which is preliminary data.</text>
</comment>